<dbReference type="InParanoid" id="K1VMA3"/>
<protein>
    <submittedName>
        <fullName evidence="1">Uncharacterized protein</fullName>
    </submittedName>
</protein>
<dbReference type="HOGENOM" id="CLU_872054_0_0_1"/>
<gene>
    <name evidence="1" type="ORF">A1Q2_00510</name>
</gene>
<sequence>MELVPYPRGDTLPAQANANLGQEFWTATDNGYKNLFTRENNRYDPTTDTFTFQFPDTTNGANRLHQNRKPVWWNGTLKFGPAVTRILLCLYNVIDLHEADTQVDEQFTRWIKYLCPYAGRVPTAAEKKLRDQANTLHGKHKNWDPLDLALYLCIDIITGRDSGRPAQSPSAGNPTIIDGKVLDVADYPLRMAFTVVASIAPNTVYLRTAEYAPADEQKIPRELRLLQTDDGDRDSKYRLIRCVRCGKRPFVACFVMIGGGRTHKCYGCKTMGCSFNEIDGVAKARQDFQYLRGAAAAGTGQRHVEEMERINEDMMNFLG</sequence>
<accession>K1VMA3</accession>
<reference evidence="1 2" key="1">
    <citation type="journal article" date="2012" name="Eukaryot. Cell">
        <title>Genome sequence of the Trichosporon asahii environmental strain CBS 8904.</title>
        <authorList>
            <person name="Yang R.Y."/>
            <person name="Li H.T."/>
            <person name="Zhu H."/>
            <person name="Zhou G.P."/>
            <person name="Wang M."/>
            <person name="Wang L."/>
        </authorList>
    </citation>
    <scope>NUCLEOTIDE SEQUENCE [LARGE SCALE GENOMIC DNA]</scope>
    <source>
        <strain evidence="1 2">CBS 8904</strain>
    </source>
</reference>
<comment type="caution">
    <text evidence="1">The sequence shown here is derived from an EMBL/GenBank/DDBJ whole genome shotgun (WGS) entry which is preliminary data.</text>
</comment>
<keyword evidence="2" id="KW-1185">Reference proteome</keyword>
<proteinExistence type="predicted"/>
<evidence type="ECO:0000313" key="2">
    <source>
        <dbReference type="Proteomes" id="UP000006757"/>
    </source>
</evidence>
<dbReference type="Proteomes" id="UP000006757">
    <property type="component" value="Unassembled WGS sequence"/>
</dbReference>
<evidence type="ECO:0000313" key="1">
    <source>
        <dbReference type="EMBL" id="EKD05280.1"/>
    </source>
</evidence>
<name>K1VMA3_TRIAC</name>
<organism evidence="1 2">
    <name type="scientific">Trichosporon asahii var. asahii (strain CBS 8904)</name>
    <name type="common">Yeast</name>
    <dbReference type="NCBI Taxonomy" id="1220162"/>
    <lineage>
        <taxon>Eukaryota</taxon>
        <taxon>Fungi</taxon>
        <taxon>Dikarya</taxon>
        <taxon>Basidiomycota</taxon>
        <taxon>Agaricomycotina</taxon>
        <taxon>Tremellomycetes</taxon>
        <taxon>Trichosporonales</taxon>
        <taxon>Trichosporonaceae</taxon>
        <taxon>Trichosporon</taxon>
    </lineage>
</organism>
<dbReference type="EMBL" id="AMBO01000140">
    <property type="protein sequence ID" value="EKD05280.1"/>
    <property type="molecule type" value="Genomic_DNA"/>
</dbReference>
<dbReference type="AlphaFoldDB" id="K1VMA3"/>